<evidence type="ECO:0000313" key="2">
    <source>
        <dbReference type="Proteomes" id="UP000246375"/>
    </source>
</evidence>
<name>A0A9X7KX43_9ENTR</name>
<feature type="non-terminal residue" evidence="1">
    <location>
        <position position="84"/>
    </location>
</feature>
<dbReference type="EMBL" id="QHMI01000059">
    <property type="protein sequence ID" value="PXB32816.1"/>
    <property type="molecule type" value="Genomic_DNA"/>
</dbReference>
<protein>
    <recommendedName>
        <fullName evidence="3">Restriction endonuclease</fullName>
    </recommendedName>
</protein>
<sequence length="84" mass="9990">MVKPNWDNFKAKFNENPQDNFEWFCYLLFCQEFKIPAGIFRYKNQSGIETNPITKDNELIGWQAKFYDTKLSDNKADLIEMIGK</sequence>
<reference evidence="1 2" key="1">
    <citation type="submission" date="2018-05" db="EMBL/GenBank/DDBJ databases">
        <title>Evaluation of testing and processing parameters for the GenePOC Carba assay.</title>
        <authorList>
            <person name="Walsh T.R."/>
        </authorList>
    </citation>
    <scope>NUCLEOTIDE SEQUENCE [LARGE SCALE GENOMIC DNA]</scope>
    <source>
        <strain evidence="1 2">PECIMP</strain>
    </source>
</reference>
<gene>
    <name evidence="1" type="ORF">DL189_25105</name>
</gene>
<organism evidence="1 2">
    <name type="scientific">Enterobacter hormaechei</name>
    <dbReference type="NCBI Taxonomy" id="158836"/>
    <lineage>
        <taxon>Bacteria</taxon>
        <taxon>Pseudomonadati</taxon>
        <taxon>Pseudomonadota</taxon>
        <taxon>Gammaproteobacteria</taxon>
        <taxon>Enterobacterales</taxon>
        <taxon>Enterobacteriaceae</taxon>
        <taxon>Enterobacter</taxon>
        <taxon>Enterobacter cloacae complex</taxon>
    </lineage>
</organism>
<accession>A0A9X7KX43</accession>
<dbReference type="Proteomes" id="UP000246375">
    <property type="component" value="Unassembled WGS sequence"/>
</dbReference>
<comment type="caution">
    <text evidence="1">The sequence shown here is derived from an EMBL/GenBank/DDBJ whole genome shotgun (WGS) entry which is preliminary data.</text>
</comment>
<dbReference type="AlphaFoldDB" id="A0A9X7KX43"/>
<proteinExistence type="predicted"/>
<evidence type="ECO:0000313" key="1">
    <source>
        <dbReference type="EMBL" id="PXB32816.1"/>
    </source>
</evidence>
<evidence type="ECO:0008006" key="3">
    <source>
        <dbReference type="Google" id="ProtNLM"/>
    </source>
</evidence>
<dbReference type="RefSeq" id="WP_133249529.1">
    <property type="nucleotide sequence ID" value="NZ_QHMI01000059.1"/>
</dbReference>